<evidence type="ECO:0000256" key="3">
    <source>
        <dbReference type="ARBA" id="ARBA00038149"/>
    </source>
</evidence>
<dbReference type="InterPro" id="IPR043136">
    <property type="entry name" value="B30.2/SPRY_sf"/>
</dbReference>
<dbReference type="SMART" id="SM00449">
    <property type="entry name" value="SPRY"/>
    <property type="match status" value="1"/>
</dbReference>
<keyword evidence="7" id="KW-1185">Reference proteome</keyword>
<sequence>MATSDDLPKRQMTPIAAPAFPMSAIPQKRVLEDDHAPPISSPLNPNPNPNSNPASNTNSNSQSHDDLATMAREKPARAKKESLKKRESKAGAGTSTAGGGASTDSSRATPDPKTKDPVPSESSPLRYKLAPPKPSDFDPSRGPVFTHHHEVPAPDGSLLQFFETSEHVYNKKSYHYLHCIADPAFPSSFYYRQTEPEPYGPHISFEDASTHMYHDQSGRHITTDKGFRMARANVAVREGTWYWECKISRGILKAGGGAKNASGSKDGAYQPESHGHVRIGFARREASLDAPVGFDAYSYGLRDVAGQKVHMSRPKDFFPAGEDMREGDVIGLEIRLPSEHLHRKIAQGQYNPAVDLIEEEEPIIEAANIIRDRIPIRFKAHIYFEKIDYHTTKELEDLVNPSPVGASGQSGNRQGDKPNPNHGVPALRTLPNSYIKVYKNGVLMGTPFTDLLAFLPPASKPQVQVGAREGKDDGMLGYYPAISVFRGGAAETNFGPDFWYPPPGYAQPQSDVEMVDVDEDTVRVGAPQQKSLEKTRAIADRYDEQIVEDVVADIVERSTFGCRMARVYSIAQVDVMKRPSRLALRPRVKRSRNWSKMIRAQNLSFQRLLRPLPPPPPPPDATSS</sequence>
<comment type="caution">
    <text evidence="6">The sequence shown here is derived from an EMBL/GenBank/DDBJ whole genome shotgun (WGS) entry which is preliminary data.</text>
</comment>
<feature type="domain" description="B30.2/SPRY" evidence="5">
    <location>
        <begin position="181"/>
        <end position="383"/>
    </location>
</feature>
<dbReference type="CDD" id="cd12872">
    <property type="entry name" value="SPRY_Ash2"/>
    <property type="match status" value="1"/>
</dbReference>
<dbReference type="GO" id="GO:0000976">
    <property type="term" value="F:transcription cis-regulatory region binding"/>
    <property type="evidence" value="ECO:0007669"/>
    <property type="project" value="TreeGrafter"/>
</dbReference>
<dbReference type="EMBL" id="SKBN01000137">
    <property type="protein sequence ID" value="TGJ82207.1"/>
    <property type="molecule type" value="Genomic_DNA"/>
</dbReference>
<dbReference type="PANTHER" id="PTHR10598">
    <property type="entry name" value="SET1/ASH2 HISTONE METHYLTRANSFERASE COMPLEX SUBUNIT ASH2"/>
    <property type="match status" value="1"/>
</dbReference>
<reference evidence="6 7" key="1">
    <citation type="submission" date="2019-03" db="EMBL/GenBank/DDBJ databases">
        <title>Draft genome sequence of Xylaria hypoxylon DSM 108379, a ubiquitous saprotrophic-parasitic fungi on hardwood.</title>
        <authorList>
            <person name="Buettner E."/>
            <person name="Leonhardt S."/>
            <person name="Gebauer A.M."/>
            <person name="Liers C."/>
            <person name="Hofrichter M."/>
            <person name="Kellner H."/>
        </authorList>
    </citation>
    <scope>NUCLEOTIDE SEQUENCE [LARGE SCALE GENOMIC DNA]</scope>
    <source>
        <strain evidence="6 7">DSM 108379</strain>
    </source>
</reference>
<evidence type="ECO:0000256" key="4">
    <source>
        <dbReference type="SAM" id="MobiDB-lite"/>
    </source>
</evidence>
<feature type="region of interest" description="Disordered" evidence="4">
    <location>
        <begin position="1"/>
        <end position="149"/>
    </location>
</feature>
<feature type="compositionally biased region" description="Low complexity" evidence="4">
    <location>
        <begin position="51"/>
        <end position="62"/>
    </location>
</feature>
<dbReference type="Proteomes" id="UP000297716">
    <property type="component" value="Unassembled WGS sequence"/>
</dbReference>
<evidence type="ECO:0000256" key="1">
    <source>
        <dbReference type="ARBA" id="ARBA00004123"/>
    </source>
</evidence>
<dbReference type="GO" id="GO:0048188">
    <property type="term" value="C:Set1C/COMPASS complex"/>
    <property type="evidence" value="ECO:0007669"/>
    <property type="project" value="InterPro"/>
</dbReference>
<feature type="compositionally biased region" description="Basic and acidic residues" evidence="4">
    <location>
        <begin position="63"/>
        <end position="89"/>
    </location>
</feature>
<dbReference type="InterPro" id="IPR037353">
    <property type="entry name" value="ASH2"/>
</dbReference>
<proteinExistence type="inferred from homology"/>
<name>A0A4Z0YFV1_9PEZI</name>
<protein>
    <recommendedName>
        <fullName evidence="5">B30.2/SPRY domain-containing protein</fullName>
    </recommendedName>
</protein>
<evidence type="ECO:0000313" key="7">
    <source>
        <dbReference type="Proteomes" id="UP000297716"/>
    </source>
</evidence>
<keyword evidence="2" id="KW-0539">Nucleus</keyword>
<gene>
    <name evidence="6" type="ORF">E0Z10_g6557</name>
</gene>
<evidence type="ECO:0000259" key="5">
    <source>
        <dbReference type="PROSITE" id="PS50188"/>
    </source>
</evidence>
<dbReference type="InterPro" id="IPR003877">
    <property type="entry name" value="SPRY_dom"/>
</dbReference>
<feature type="region of interest" description="Disordered" evidence="4">
    <location>
        <begin position="398"/>
        <end position="426"/>
    </location>
</feature>
<dbReference type="AlphaFoldDB" id="A0A4Z0YFV1"/>
<evidence type="ECO:0000256" key="2">
    <source>
        <dbReference type="ARBA" id="ARBA00023242"/>
    </source>
</evidence>
<evidence type="ECO:0000313" key="6">
    <source>
        <dbReference type="EMBL" id="TGJ82207.1"/>
    </source>
</evidence>
<comment type="similarity">
    <text evidence="3">Belongs to the cclA family.</text>
</comment>
<dbReference type="Gene3D" id="2.60.120.920">
    <property type="match status" value="1"/>
</dbReference>
<dbReference type="STRING" id="37992.A0A4Z0YFV1"/>
<comment type="subcellular location">
    <subcellularLocation>
        <location evidence="1">Nucleus</location>
    </subcellularLocation>
</comment>
<dbReference type="SUPFAM" id="SSF49899">
    <property type="entry name" value="Concanavalin A-like lectins/glucanases"/>
    <property type="match status" value="1"/>
</dbReference>
<dbReference type="InterPro" id="IPR013320">
    <property type="entry name" value="ConA-like_dom_sf"/>
</dbReference>
<dbReference type="OrthoDB" id="10266026at2759"/>
<dbReference type="PANTHER" id="PTHR10598:SF0">
    <property type="entry name" value="SET1_ASH2 HISTONE METHYLTRANSFERASE COMPLEX SUBUNIT ASH2"/>
    <property type="match status" value="1"/>
</dbReference>
<accession>A0A4Z0YFV1</accession>
<organism evidence="6 7">
    <name type="scientific">Xylaria hypoxylon</name>
    <dbReference type="NCBI Taxonomy" id="37992"/>
    <lineage>
        <taxon>Eukaryota</taxon>
        <taxon>Fungi</taxon>
        <taxon>Dikarya</taxon>
        <taxon>Ascomycota</taxon>
        <taxon>Pezizomycotina</taxon>
        <taxon>Sordariomycetes</taxon>
        <taxon>Xylariomycetidae</taxon>
        <taxon>Xylariales</taxon>
        <taxon>Xylariaceae</taxon>
        <taxon>Xylaria</taxon>
    </lineage>
</organism>
<dbReference type="PROSITE" id="PS50188">
    <property type="entry name" value="B302_SPRY"/>
    <property type="match status" value="1"/>
</dbReference>
<dbReference type="InterPro" id="IPR001870">
    <property type="entry name" value="B30.2/SPRY"/>
</dbReference>